<evidence type="ECO:0000256" key="4">
    <source>
        <dbReference type="ARBA" id="ARBA00049417"/>
    </source>
</evidence>
<dbReference type="SUPFAM" id="SSF56300">
    <property type="entry name" value="Metallo-dependent phosphatases"/>
    <property type="match status" value="1"/>
</dbReference>
<dbReference type="Proteomes" id="UP000294575">
    <property type="component" value="Unassembled WGS sequence"/>
</dbReference>
<dbReference type="InterPro" id="IPR004843">
    <property type="entry name" value="Calcineurin-like_PHP"/>
</dbReference>
<proteinExistence type="inferred from homology"/>
<dbReference type="CDD" id="cd07422">
    <property type="entry name" value="MPP_ApaH"/>
    <property type="match status" value="1"/>
</dbReference>
<dbReference type="OrthoDB" id="9807890at2"/>
<feature type="domain" description="Calcineurin-like phosphoesterase" evidence="6">
    <location>
        <begin position="4"/>
        <end position="140"/>
    </location>
</feature>
<keyword evidence="3 5" id="KW-0378">Hydrolase</keyword>
<name>A0A4R6TVT0_9GAMM</name>
<gene>
    <name evidence="5" type="primary">apaH</name>
    <name evidence="7" type="ORF">DFQ45_11666</name>
</gene>
<dbReference type="PIRSF" id="PIRSF000903">
    <property type="entry name" value="B5n-ttraPtase_sm"/>
    <property type="match status" value="1"/>
</dbReference>
<comment type="catalytic activity">
    <reaction evidence="4 5">
        <text>P(1),P(4)-bis(5'-adenosyl) tetraphosphate + H2O = 2 ADP + 2 H(+)</text>
        <dbReference type="Rhea" id="RHEA:24252"/>
        <dbReference type="ChEBI" id="CHEBI:15377"/>
        <dbReference type="ChEBI" id="CHEBI:15378"/>
        <dbReference type="ChEBI" id="CHEBI:58141"/>
        <dbReference type="ChEBI" id="CHEBI:456216"/>
        <dbReference type="EC" id="3.6.1.41"/>
    </reaction>
</comment>
<dbReference type="PANTHER" id="PTHR40942:SF4">
    <property type="entry name" value="CYTOCHROME C5"/>
    <property type="match status" value="1"/>
</dbReference>
<evidence type="ECO:0000256" key="5">
    <source>
        <dbReference type="HAMAP-Rule" id="MF_00199"/>
    </source>
</evidence>
<dbReference type="EC" id="3.6.1.41" evidence="5"/>
<dbReference type="GO" id="GO:0008803">
    <property type="term" value="F:bis(5'-nucleosyl)-tetraphosphatase (symmetrical) activity"/>
    <property type="evidence" value="ECO:0007669"/>
    <property type="project" value="UniProtKB-UniRule"/>
</dbReference>
<comment type="caution">
    <text evidence="7">The sequence shown here is derived from an EMBL/GenBank/DDBJ whole genome shotgun (WGS) entry which is preliminary data.</text>
</comment>
<dbReference type="NCBIfam" id="TIGR00668">
    <property type="entry name" value="apaH"/>
    <property type="match status" value="1"/>
</dbReference>
<dbReference type="AlphaFoldDB" id="A0A4R6TVT0"/>
<evidence type="ECO:0000256" key="1">
    <source>
        <dbReference type="ARBA" id="ARBA00003413"/>
    </source>
</evidence>
<keyword evidence="8" id="KW-1185">Reference proteome</keyword>
<dbReference type="InterPro" id="IPR029052">
    <property type="entry name" value="Metallo-depent_PP-like"/>
</dbReference>
<comment type="similarity">
    <text evidence="2 5">Belongs to the Ap4A hydrolase family.</text>
</comment>
<dbReference type="Gene3D" id="3.60.21.10">
    <property type="match status" value="1"/>
</dbReference>
<evidence type="ECO:0000313" key="7">
    <source>
        <dbReference type="EMBL" id="TDQ35376.1"/>
    </source>
</evidence>
<reference evidence="7 8" key="1">
    <citation type="submission" date="2019-03" db="EMBL/GenBank/DDBJ databases">
        <title>Genomic Encyclopedia of Type Strains, Phase IV (KMG-IV): sequencing the most valuable type-strain genomes for metagenomic binning, comparative biology and taxonomic classification.</title>
        <authorList>
            <person name="Goeker M."/>
        </authorList>
    </citation>
    <scope>NUCLEOTIDE SEQUENCE [LARGE SCALE GENOMIC DNA]</scope>
    <source>
        <strain evidence="7 8">DSM 28679</strain>
    </source>
</reference>
<accession>A0A4R6TVT0</accession>
<evidence type="ECO:0000259" key="6">
    <source>
        <dbReference type="Pfam" id="PF00149"/>
    </source>
</evidence>
<dbReference type="NCBIfam" id="NF001204">
    <property type="entry name" value="PRK00166.1"/>
    <property type="match status" value="1"/>
</dbReference>
<dbReference type="EMBL" id="SNYK01000016">
    <property type="protein sequence ID" value="TDQ35376.1"/>
    <property type="molecule type" value="Genomic_DNA"/>
</dbReference>
<sequence>MATYAVGDLQGCLTPLQQLLDRVNFDPASDRLWLVGDLVNRGPASLETLRFLYRMRDSLCIVLGNHDLHFLATAWHHDFLKKHDTLQEILDAPDCAELVAWLRQQKLAHYDADFDTLLVHAGVPPQWSLEQVLARAAEVEAVLQDDTRIGDFFLNMYGNKPKLWNDTLDGYERLRVITNYFTRMRFCNAEGKLQLKAKSGPDQAPEGYAPWFVHPGRTLEQHRVIFGHWAALEGRSTHTNAIALDTGCVWGAAMTLYNLESGEYHRRDCSDQRQ</sequence>
<evidence type="ECO:0000313" key="8">
    <source>
        <dbReference type="Proteomes" id="UP000294575"/>
    </source>
</evidence>
<dbReference type="HAMAP" id="MF_00199">
    <property type="entry name" value="ApaH"/>
    <property type="match status" value="1"/>
</dbReference>
<evidence type="ECO:0000256" key="2">
    <source>
        <dbReference type="ARBA" id="ARBA00005419"/>
    </source>
</evidence>
<protein>
    <recommendedName>
        <fullName evidence="5">Bis(5'-nucleosyl)-tetraphosphatase, symmetrical</fullName>
        <ecNumber evidence="5">3.6.1.41</ecNumber>
    </recommendedName>
    <alternativeName>
        <fullName evidence="5">Ap4A hydrolase</fullName>
    </alternativeName>
    <alternativeName>
        <fullName evidence="5">Diadenosine 5',5'''-P1,P4-tetraphosphate pyrophosphohydrolase</fullName>
    </alternativeName>
    <alternativeName>
        <fullName evidence="5">Diadenosine tetraphosphatase</fullName>
    </alternativeName>
</protein>
<dbReference type="Pfam" id="PF00149">
    <property type="entry name" value="Metallophos"/>
    <property type="match status" value="1"/>
</dbReference>
<comment type="function">
    <text evidence="1 5">Hydrolyzes diadenosine 5',5'''-P1,P4-tetraphosphate to yield ADP.</text>
</comment>
<evidence type="ECO:0000256" key="3">
    <source>
        <dbReference type="ARBA" id="ARBA00022801"/>
    </source>
</evidence>
<dbReference type="PANTHER" id="PTHR40942">
    <property type="match status" value="1"/>
</dbReference>
<dbReference type="InterPro" id="IPR004617">
    <property type="entry name" value="ApaH"/>
</dbReference>
<organism evidence="7 8">
    <name type="scientific">Thiopseudomonas denitrificans</name>
    <dbReference type="NCBI Taxonomy" id="1501432"/>
    <lineage>
        <taxon>Bacteria</taxon>
        <taxon>Pseudomonadati</taxon>
        <taxon>Pseudomonadota</taxon>
        <taxon>Gammaproteobacteria</taxon>
        <taxon>Pseudomonadales</taxon>
        <taxon>Pseudomonadaceae</taxon>
        <taxon>Thiopseudomonas</taxon>
    </lineage>
</organism>
<dbReference type="RefSeq" id="WP_101495623.1">
    <property type="nucleotide sequence ID" value="NZ_LNJZ01000002.1"/>
</dbReference>